<reference evidence="2 3" key="1">
    <citation type="submission" date="2019-07" db="EMBL/GenBank/DDBJ databases">
        <title>Cryptosporangium phraense sp. nov., isolated from plant litter.</title>
        <authorList>
            <person name="Suriyachadkun C."/>
        </authorList>
    </citation>
    <scope>NUCLEOTIDE SEQUENCE [LARGE SCALE GENOMIC DNA]</scope>
    <source>
        <strain evidence="2 3">A-T 5661</strain>
    </source>
</reference>
<dbReference type="Gene3D" id="3.30.420.60">
    <property type="entry name" value="eRF1 domain 2"/>
    <property type="match status" value="1"/>
</dbReference>
<dbReference type="InterPro" id="IPR040701">
    <property type="entry name" value="Bact_RF_family2"/>
</dbReference>
<dbReference type="InParanoid" id="A0A545AID2"/>
<proteinExistence type="predicted"/>
<keyword evidence="3" id="KW-1185">Reference proteome</keyword>
<dbReference type="InterPro" id="IPR042226">
    <property type="entry name" value="eFR1_2_sf"/>
</dbReference>
<dbReference type="OrthoDB" id="5179393at2"/>
<name>A0A545AID2_9ACTN</name>
<dbReference type="Pfam" id="PF18844">
    <property type="entry name" value="baeRF_family2"/>
    <property type="match status" value="1"/>
</dbReference>
<feature type="region of interest" description="Disordered" evidence="1">
    <location>
        <begin position="357"/>
        <end position="378"/>
    </location>
</feature>
<dbReference type="SUPFAM" id="SSF53137">
    <property type="entry name" value="Translational machinery components"/>
    <property type="match status" value="1"/>
</dbReference>
<organism evidence="2 3">
    <name type="scientific">Cryptosporangium phraense</name>
    <dbReference type="NCBI Taxonomy" id="2593070"/>
    <lineage>
        <taxon>Bacteria</taxon>
        <taxon>Bacillati</taxon>
        <taxon>Actinomycetota</taxon>
        <taxon>Actinomycetes</taxon>
        <taxon>Cryptosporangiales</taxon>
        <taxon>Cryptosporangiaceae</taxon>
        <taxon>Cryptosporangium</taxon>
    </lineage>
</organism>
<feature type="compositionally biased region" description="Low complexity" evidence="1">
    <location>
        <begin position="361"/>
        <end position="372"/>
    </location>
</feature>
<protein>
    <submittedName>
        <fullName evidence="2">Peptide chain release factor 2</fullName>
    </submittedName>
</protein>
<dbReference type="AlphaFoldDB" id="A0A545AID2"/>
<evidence type="ECO:0000256" key="1">
    <source>
        <dbReference type="SAM" id="MobiDB-lite"/>
    </source>
</evidence>
<accession>A0A545AID2</accession>
<gene>
    <name evidence="2" type="ORF">FL583_32105</name>
</gene>
<dbReference type="RefSeq" id="WP_142708625.1">
    <property type="nucleotide sequence ID" value="NZ_VIRS01000031.1"/>
</dbReference>
<evidence type="ECO:0000313" key="3">
    <source>
        <dbReference type="Proteomes" id="UP000317982"/>
    </source>
</evidence>
<dbReference type="EMBL" id="VIRS01000031">
    <property type="protein sequence ID" value="TQS41020.1"/>
    <property type="molecule type" value="Genomic_DNA"/>
</dbReference>
<sequence>MELEFLSELAVRPGPFVTVYLDASHNTPGASRQIDVAWQDARRDLVGQGADEATLTALDKAASDEGPSVGSAGRVFVAAHGEVLLDRTLPEPPRRPIARVSPLPHLMPLLRQYPEPLPYVVVVVDRAGADVSAFASPGAPLLSDSVAGPDQWPLHKVPGGGWSALRYQHAVEVAWEHNAAAVASEVTRVVDAVHARLVVIAGDVRARGLLRDELPPHVSELAVETEAGSRAAGSDPSRLESEVTALLGNRVASARADLLEHLGAGYARDTAAQGLEALFGALREGMVDTAFLVDDRHSDLTVAVGPEPLQVALADRTLEEFGVSPIEHDRADAALVRALAASGAKLEIIVDEQSTDEDLGAAPAPAAPADDLPQPPKVEFTDGVAVILRRPGAGIY</sequence>
<comment type="caution">
    <text evidence="2">The sequence shown here is derived from an EMBL/GenBank/DDBJ whole genome shotgun (WGS) entry which is preliminary data.</text>
</comment>
<dbReference type="Proteomes" id="UP000317982">
    <property type="component" value="Unassembled WGS sequence"/>
</dbReference>
<evidence type="ECO:0000313" key="2">
    <source>
        <dbReference type="EMBL" id="TQS41020.1"/>
    </source>
</evidence>